<feature type="compositionally biased region" description="Polar residues" evidence="1">
    <location>
        <begin position="259"/>
        <end position="272"/>
    </location>
</feature>
<dbReference type="RefSeq" id="XP_018714825.1">
    <property type="nucleotide sequence ID" value="XM_018853780.1"/>
</dbReference>
<accession>A0A1A0HJK2</accession>
<evidence type="ECO:0000256" key="1">
    <source>
        <dbReference type="SAM" id="MobiDB-lite"/>
    </source>
</evidence>
<evidence type="ECO:0000313" key="2">
    <source>
        <dbReference type="EMBL" id="OBA24344.1"/>
    </source>
</evidence>
<comment type="caution">
    <text evidence="2">The sequence shown here is derived from an EMBL/GenBank/DDBJ whole genome shotgun (WGS) entry which is preliminary data.</text>
</comment>
<keyword evidence="3" id="KW-1185">Reference proteome</keyword>
<reference evidence="2 3" key="1">
    <citation type="submission" date="2016-05" db="EMBL/GenBank/DDBJ databases">
        <title>Comparative genomics of biotechnologically important yeasts.</title>
        <authorList>
            <consortium name="DOE Joint Genome Institute"/>
            <person name="Riley R."/>
            <person name="Haridas S."/>
            <person name="Wolfe K.H."/>
            <person name="Lopes M.R."/>
            <person name="Hittinger C.T."/>
            <person name="Goker M."/>
            <person name="Salamov A."/>
            <person name="Wisecaver J."/>
            <person name="Long T.M."/>
            <person name="Aerts A.L."/>
            <person name="Barry K."/>
            <person name="Choi C."/>
            <person name="Clum A."/>
            <person name="Coughlan A.Y."/>
            <person name="Deshpande S."/>
            <person name="Douglass A.P."/>
            <person name="Hanson S.J."/>
            <person name="Klenk H.-P."/>
            <person name="LaButti K."/>
            <person name="Lapidus A."/>
            <person name="Lindquist E."/>
            <person name="Lipzen A."/>
            <person name="Meier-kolthoff J.P."/>
            <person name="Ohm R.A."/>
            <person name="Otillar R.P."/>
            <person name="Pangilinan J."/>
            <person name="Peng Y."/>
            <person name="Rokas A."/>
            <person name="Rosa C.A."/>
            <person name="Scheuner C."/>
            <person name="Sibirny A.A."/>
            <person name="Slot J.C."/>
            <person name="Stielow J.B."/>
            <person name="Sun H."/>
            <person name="Kurtzman C.P."/>
            <person name="Blackwell M."/>
            <person name="Grigoriev I.V."/>
            <person name="Jeffries T.W."/>
        </authorList>
    </citation>
    <scope>NUCLEOTIDE SEQUENCE [LARGE SCALE GENOMIC DNA]</scope>
    <source>
        <strain evidence="2 3">NRRL YB-4993</strain>
    </source>
</reference>
<dbReference type="Proteomes" id="UP000092555">
    <property type="component" value="Unassembled WGS sequence"/>
</dbReference>
<protein>
    <submittedName>
        <fullName evidence="2">Uncharacterized protein</fullName>
    </submittedName>
</protein>
<organism evidence="2 3">
    <name type="scientific">Metschnikowia bicuspidata var. bicuspidata NRRL YB-4993</name>
    <dbReference type="NCBI Taxonomy" id="869754"/>
    <lineage>
        <taxon>Eukaryota</taxon>
        <taxon>Fungi</taxon>
        <taxon>Dikarya</taxon>
        <taxon>Ascomycota</taxon>
        <taxon>Saccharomycotina</taxon>
        <taxon>Pichiomycetes</taxon>
        <taxon>Metschnikowiaceae</taxon>
        <taxon>Metschnikowia</taxon>
    </lineage>
</organism>
<proteinExistence type="predicted"/>
<name>A0A1A0HJK2_9ASCO</name>
<feature type="compositionally biased region" description="Basic and acidic residues" evidence="1">
    <location>
        <begin position="56"/>
        <end position="65"/>
    </location>
</feature>
<dbReference type="AlphaFoldDB" id="A0A1A0HJK2"/>
<feature type="region of interest" description="Disordered" evidence="1">
    <location>
        <begin position="46"/>
        <end position="65"/>
    </location>
</feature>
<dbReference type="EMBL" id="LXTC01000001">
    <property type="protein sequence ID" value="OBA24344.1"/>
    <property type="molecule type" value="Genomic_DNA"/>
</dbReference>
<dbReference type="GeneID" id="30026756"/>
<evidence type="ECO:0000313" key="3">
    <source>
        <dbReference type="Proteomes" id="UP000092555"/>
    </source>
</evidence>
<sequence length="371" mass="42280">MSIHMSFKSLNSKASNIVLGCPPHETKLLKKVKTISSGGSLCRQENFSTKNKAHAQSKEDVKSNKDTHGFKKFRNLKKRSLFHKFTRCQSGTSPKGLPPLLQENVAQNLVTDLVTPKDQTDEEPCEYSGTPVDTHSVRLSISSAMRNRSQDRSPSIFQMPLQVRDVYLPRSILRYLIWTFKDKDTKKPKTRKCCFFERSAKELERNSPEISRRLYDSRKYALLEFIKHHARTLARMFSKLCHFTKMSCLRFRMKSRNLSRSDPYSSETNANENSDELSAGSGLENHSESPLRQKIIILPAFVTTSKDHDLLSESFNSSSTISRSARRKSVTISYEAYGSTGRAVNEISEDIKTEFSNLHPRQKSSIPTSQV</sequence>
<feature type="region of interest" description="Disordered" evidence="1">
    <location>
        <begin position="259"/>
        <end position="286"/>
    </location>
</feature>
<gene>
    <name evidence="2" type="ORF">METBIDRAFT_10493</name>
</gene>